<evidence type="ECO:0000313" key="2">
    <source>
        <dbReference type="EMBL" id="BCX46207.1"/>
    </source>
</evidence>
<keyword evidence="1" id="KW-0732">Signal</keyword>
<evidence type="ECO:0000256" key="1">
    <source>
        <dbReference type="SAM" id="SignalP"/>
    </source>
</evidence>
<sequence>MKNPNPSCLLAGLCLLGALPLQAQTTITIDNLRVIPTGGLVQGSPSEGTLVANGAFPGEFNQGTPTDAPIRIDGLDLDGVGGNDDYIDFTLRFEATRDSNPQVNWTGAGQGVTGDLSPGNLEELTITVVDIVAKPGLAGFANFDGFTAASLYLGGSGIITDGEADINGTPVADTFDATGGFTFNVTELALPGTPATVVIDNVVASDGDFRFRQCDISITYDPNALPPPVTVTSVGTNLRNDNVYPTVGGPLQGGASIGDIIPNPDATYPPAGSPATDFPLRWTGLDLDSDGLADDYFNFSIRFTNASGIGENIATSNQGVGVKGGAGGELANDNLNDGDEILVEVVDIQVSPGLVGSVIFDGFSAAGLGAGVGASGGAVSIGCDINGQPVFIDLPDNLAYQYATDKATFASLISTVLFDNVNETADLKNPTGRVRELDMQFTYDASVAPPPVSLTTNDLNLRNDAAFTYPDVAPPGPGKGGSNLGNIVAQPGFDATAVVAAPTIDLLCRWQDLDLDNSGSADDYIDFTVRFSSGTADNVSFGGEGIGISGNGSAGIDPGEVLTAEIVNIQLSPGTLGSVTFGGFSEAGFFASGSAGAGNPTSGDATCDINGNTVMINLNGTGYTNQTVRAAFGSPTSTVVFDNATYTAGTITPVGRARDFDFAFTYSQSGAPLPDGNLRISSVTFNSGDLTITTVDVVDGATYHLEHSPDLTTPFAPLAGSEQVGAGGQLVHVVSVGGADKGFYRVVEGPIP</sequence>
<dbReference type="RefSeq" id="WP_338687609.1">
    <property type="nucleotide sequence ID" value="NZ_AP024702.1"/>
</dbReference>
<feature type="chain" id="PRO_5045156843" evidence="1">
    <location>
        <begin position="24"/>
        <end position="752"/>
    </location>
</feature>
<gene>
    <name evidence="2" type="ORF">HAHE_01150</name>
</gene>
<keyword evidence="3" id="KW-1185">Reference proteome</keyword>
<proteinExistence type="predicted"/>
<dbReference type="EMBL" id="AP024702">
    <property type="protein sequence ID" value="BCX46207.1"/>
    <property type="molecule type" value="Genomic_DNA"/>
</dbReference>
<reference evidence="2 3" key="1">
    <citation type="submission" date="2021-06" db="EMBL/GenBank/DDBJ databases">
        <title>Complete genome of Haloferula helveola possessing various polysaccharide degrading enzymes.</title>
        <authorList>
            <person name="Takami H."/>
            <person name="Huang C."/>
            <person name="Hamasaki K."/>
        </authorList>
    </citation>
    <scope>NUCLEOTIDE SEQUENCE [LARGE SCALE GENOMIC DNA]</scope>
    <source>
        <strain evidence="2 3">CN-1</strain>
    </source>
</reference>
<protein>
    <submittedName>
        <fullName evidence="2">Uncharacterized protein</fullName>
    </submittedName>
</protein>
<accession>A0ABN6GZG7</accession>
<feature type="signal peptide" evidence="1">
    <location>
        <begin position="1"/>
        <end position="23"/>
    </location>
</feature>
<evidence type="ECO:0000313" key="3">
    <source>
        <dbReference type="Proteomes" id="UP001374893"/>
    </source>
</evidence>
<name>A0ABN6GZG7_9BACT</name>
<dbReference type="Proteomes" id="UP001374893">
    <property type="component" value="Chromosome"/>
</dbReference>
<organism evidence="2 3">
    <name type="scientific">Haloferula helveola</name>
    <dbReference type="NCBI Taxonomy" id="490095"/>
    <lineage>
        <taxon>Bacteria</taxon>
        <taxon>Pseudomonadati</taxon>
        <taxon>Verrucomicrobiota</taxon>
        <taxon>Verrucomicrobiia</taxon>
        <taxon>Verrucomicrobiales</taxon>
        <taxon>Verrucomicrobiaceae</taxon>
        <taxon>Haloferula</taxon>
    </lineage>
</organism>